<dbReference type="CDD" id="cd05379">
    <property type="entry name" value="CAP_bacterial"/>
    <property type="match status" value="1"/>
</dbReference>
<proteinExistence type="predicted"/>
<dbReference type="InterPro" id="IPR014044">
    <property type="entry name" value="CAP_dom"/>
</dbReference>
<dbReference type="EMBL" id="CP048268">
    <property type="protein sequence ID" value="QYN52097.1"/>
    <property type="molecule type" value="Genomic_DNA"/>
</dbReference>
<organism evidence="3 4">
    <name type="scientific">Lactobacillus panisapium</name>
    <dbReference type="NCBI Taxonomy" id="2012495"/>
    <lineage>
        <taxon>Bacteria</taxon>
        <taxon>Bacillati</taxon>
        <taxon>Bacillota</taxon>
        <taxon>Bacilli</taxon>
        <taxon>Lactobacillales</taxon>
        <taxon>Lactobacillaceae</taxon>
        <taxon>Lactobacillus</taxon>
    </lineage>
</organism>
<keyword evidence="1" id="KW-0732">Signal</keyword>
<feature type="signal peptide" evidence="1">
    <location>
        <begin position="1"/>
        <end position="20"/>
    </location>
</feature>
<evidence type="ECO:0000313" key="3">
    <source>
        <dbReference type="EMBL" id="QYN52097.1"/>
    </source>
</evidence>
<keyword evidence="4" id="KW-1185">Reference proteome</keyword>
<evidence type="ECO:0000256" key="1">
    <source>
        <dbReference type="SAM" id="SignalP"/>
    </source>
</evidence>
<sequence length="329" mass="36833">MLRKLSIILTSLLFIFPFSATTTHAANFTPSEANQVKQLQQEYAALDKTPFNEDNLYVTKPQLNRKFKEGVLTPTYLSDQLAYINYYRGLFGLTPIAEAKQDSIDAQKTAAVLATLNANPLINQHNLPYEKRPRNVSKAIWQIARSTSNSANLNFNTHDQTAGDVITDLITDRYNLSGPDTGHRAWLLSTRLTTTGIGAAYGKNGYRYSVQKVLNSADVFRKPSQQQVTYPSSGVFPLELVQGQNIAWSFYSSDQVIKEIPQITITDEDTQTTYQAQEVHNYHNSGYGNFTTIITYSPGATPLVNGHEYRVDIAGVLSYHFKLFRLGSN</sequence>
<evidence type="ECO:0000259" key="2">
    <source>
        <dbReference type="Pfam" id="PF00188"/>
    </source>
</evidence>
<name>A0ABX8W8H4_9LACO</name>
<protein>
    <submittedName>
        <fullName evidence="3">CAP domain-containing protein</fullName>
    </submittedName>
</protein>
<dbReference type="InterPro" id="IPR035940">
    <property type="entry name" value="CAP_sf"/>
</dbReference>
<feature type="domain" description="SCP" evidence="2">
    <location>
        <begin position="81"/>
        <end position="211"/>
    </location>
</feature>
<accession>A0ABX8W8H4</accession>
<dbReference type="SUPFAM" id="SSF55797">
    <property type="entry name" value="PR-1-like"/>
    <property type="match status" value="1"/>
</dbReference>
<evidence type="ECO:0000313" key="4">
    <source>
        <dbReference type="Proteomes" id="UP000826550"/>
    </source>
</evidence>
<reference evidence="3 4" key="1">
    <citation type="submission" date="2020-01" db="EMBL/GenBank/DDBJ databases">
        <title>Vast differences in strain-level diversity in the gut microbiota of two closely related honey bee species.</title>
        <authorList>
            <person name="Ellegaard K.M."/>
            <person name="Suenami S."/>
            <person name="Miyazaki R."/>
            <person name="Engel P."/>
        </authorList>
    </citation>
    <scope>NUCLEOTIDE SEQUENCE [LARGE SCALE GENOMIC DNA]</scope>
    <source>
        <strain evidence="3 4">ESL0416</strain>
    </source>
</reference>
<feature type="chain" id="PRO_5045069545" evidence="1">
    <location>
        <begin position="21"/>
        <end position="329"/>
    </location>
</feature>
<dbReference type="Proteomes" id="UP000826550">
    <property type="component" value="Chromosome"/>
</dbReference>
<dbReference type="Pfam" id="PF00188">
    <property type="entry name" value="CAP"/>
    <property type="match status" value="1"/>
</dbReference>
<gene>
    <name evidence="3" type="ORF">GYM71_01065</name>
</gene>
<dbReference type="Gene3D" id="3.40.33.10">
    <property type="entry name" value="CAP"/>
    <property type="match status" value="1"/>
</dbReference>
<dbReference type="RefSeq" id="WP_220220588.1">
    <property type="nucleotide sequence ID" value="NZ_CP048268.1"/>
</dbReference>